<dbReference type="NCBIfam" id="NF012229">
    <property type="entry name" value="bla_class_B_core"/>
    <property type="match status" value="1"/>
</dbReference>
<dbReference type="PANTHER" id="PTHR42951:SF17">
    <property type="entry name" value="METALLO-BETA-LACTAMASE DOMAIN-CONTAINING PROTEIN"/>
    <property type="match status" value="1"/>
</dbReference>
<keyword evidence="1" id="KW-0732">Signal</keyword>
<gene>
    <name evidence="3" type="primary">bla</name>
    <name evidence="3" type="ORF">ISS97_17920</name>
</gene>
<evidence type="ECO:0000256" key="1">
    <source>
        <dbReference type="SAM" id="SignalP"/>
    </source>
</evidence>
<dbReference type="RefSeq" id="WP_379983222.1">
    <property type="nucleotide sequence ID" value="NZ_JADIKD010000012.1"/>
</dbReference>
<keyword evidence="4" id="KW-1185">Reference proteome</keyword>
<dbReference type="CDD" id="cd16290">
    <property type="entry name" value="AIM-1_SMB-1-like_MBL-B3"/>
    <property type="match status" value="1"/>
</dbReference>
<dbReference type="InterPro" id="IPR050855">
    <property type="entry name" value="NDM-1-like"/>
</dbReference>
<dbReference type="SMART" id="SM00849">
    <property type="entry name" value="Lactamase_B"/>
    <property type="match status" value="1"/>
</dbReference>
<dbReference type="EMBL" id="JADIKD010000012">
    <property type="protein sequence ID" value="MFK2919153.1"/>
    <property type="molecule type" value="Genomic_DNA"/>
</dbReference>
<dbReference type="NCBIfam" id="NF033105">
    <property type="entry name" value="bla_subclass_B3"/>
    <property type="match status" value="1"/>
</dbReference>
<reference evidence="3 4" key="1">
    <citation type="submission" date="2020-10" db="EMBL/GenBank/DDBJ databases">
        <title>Phylogeny of dyella-like bacteria.</title>
        <authorList>
            <person name="Fu J."/>
        </authorList>
    </citation>
    <scope>NUCLEOTIDE SEQUENCE [LARGE SCALE GENOMIC DNA]</scope>
    <source>
        <strain evidence="3 4">BB4</strain>
    </source>
</reference>
<feature type="signal peptide" evidence="1">
    <location>
        <begin position="1"/>
        <end position="23"/>
    </location>
</feature>
<dbReference type="Gene3D" id="3.60.15.10">
    <property type="entry name" value="Ribonuclease Z/Hydroxyacylglutathione hydrolase-like"/>
    <property type="match status" value="1"/>
</dbReference>
<sequence>MKKFVLWAWLGGAAALCAPGVYAGQDPAWTQPQKPFRIYGNSWYVGTHGLGAILITSPQGHVLIDGTLPENARQIEANIEALGFRVKDVKQILNSHAHADHAGAIAALAAASGAAVTASEAGAKALRLGGNDPEDPQYGEAPRFPPVAKVGVVADGGQVRVGDIVVQAHYTPGHTPGSTSWTWESCEAERCLHMVYADSITAFSNDAYRYSNNAEHPHREQDFRQTFANVASLPCDILITPHPDASDFLDKVALRDQGKQPNPLVDSKACKAYAAAGGVKLDKRLQQEQQGKH</sequence>
<accession>A0ABW8K8D4</accession>
<dbReference type="InterPro" id="IPR036866">
    <property type="entry name" value="RibonucZ/Hydroxyglut_hydro"/>
</dbReference>
<organism evidence="3 4">
    <name type="scientific">Dyella koreensis</name>
    <dbReference type="NCBI Taxonomy" id="311235"/>
    <lineage>
        <taxon>Bacteria</taxon>
        <taxon>Pseudomonadati</taxon>
        <taxon>Pseudomonadota</taxon>
        <taxon>Gammaproteobacteria</taxon>
        <taxon>Lysobacterales</taxon>
        <taxon>Rhodanobacteraceae</taxon>
        <taxon>Dyella</taxon>
    </lineage>
</organism>
<evidence type="ECO:0000313" key="4">
    <source>
        <dbReference type="Proteomes" id="UP001620408"/>
    </source>
</evidence>
<dbReference type="Pfam" id="PF00753">
    <property type="entry name" value="Lactamase_B"/>
    <property type="match status" value="1"/>
</dbReference>
<dbReference type="Proteomes" id="UP001620408">
    <property type="component" value="Unassembled WGS sequence"/>
</dbReference>
<dbReference type="InterPro" id="IPR001279">
    <property type="entry name" value="Metallo-B-lactamas"/>
</dbReference>
<evidence type="ECO:0000259" key="2">
    <source>
        <dbReference type="SMART" id="SM00849"/>
    </source>
</evidence>
<evidence type="ECO:0000313" key="3">
    <source>
        <dbReference type="EMBL" id="MFK2919153.1"/>
    </source>
</evidence>
<dbReference type="PANTHER" id="PTHR42951">
    <property type="entry name" value="METALLO-BETA-LACTAMASE DOMAIN-CONTAINING"/>
    <property type="match status" value="1"/>
</dbReference>
<feature type="chain" id="PRO_5047228545" evidence="1">
    <location>
        <begin position="24"/>
        <end position="293"/>
    </location>
</feature>
<comment type="caution">
    <text evidence="3">The sequence shown here is derived from an EMBL/GenBank/DDBJ whole genome shotgun (WGS) entry which is preliminary data.</text>
</comment>
<name>A0ABW8K8D4_9GAMM</name>
<proteinExistence type="predicted"/>
<feature type="domain" description="Metallo-beta-lactamase" evidence="2">
    <location>
        <begin position="49"/>
        <end position="242"/>
    </location>
</feature>
<protein>
    <submittedName>
        <fullName evidence="3">Subclass B3 metallo-beta-lactamase</fullName>
    </submittedName>
</protein>
<dbReference type="SUPFAM" id="SSF56281">
    <property type="entry name" value="Metallo-hydrolase/oxidoreductase"/>
    <property type="match status" value="1"/>
</dbReference>